<evidence type="ECO:0000259" key="1">
    <source>
        <dbReference type="PROSITE" id="PS50897"/>
    </source>
</evidence>
<comment type="caution">
    <text evidence="2">The sequence shown here is derived from an EMBL/GenBank/DDBJ whole genome shotgun (WGS) entry which is preliminary data.</text>
</comment>
<keyword evidence="3" id="KW-1185">Reference proteome</keyword>
<dbReference type="PROSITE" id="PS50897">
    <property type="entry name" value="CTLH"/>
    <property type="match status" value="1"/>
</dbReference>
<evidence type="ECO:0000313" key="2">
    <source>
        <dbReference type="EMBL" id="KAF3337771.1"/>
    </source>
</evidence>
<name>A0A833REL6_9POAL</name>
<dbReference type="Pfam" id="PF10607">
    <property type="entry name" value="CTLH"/>
    <property type="match status" value="1"/>
</dbReference>
<dbReference type="InterPro" id="IPR050618">
    <property type="entry name" value="Ubq-SigPath_Reg"/>
</dbReference>
<feature type="domain" description="CTLH" evidence="1">
    <location>
        <begin position="44"/>
        <end position="102"/>
    </location>
</feature>
<evidence type="ECO:0000313" key="3">
    <source>
        <dbReference type="Proteomes" id="UP000623129"/>
    </source>
</evidence>
<dbReference type="AlphaFoldDB" id="A0A833REL6"/>
<dbReference type="InterPro" id="IPR006594">
    <property type="entry name" value="LisH"/>
</dbReference>
<protein>
    <submittedName>
        <fullName evidence="2">Ran-binding protein 10-like isoform X2</fullName>
    </submittedName>
</protein>
<gene>
    <name evidence="2" type="ORF">FCM35_KLT18358</name>
</gene>
<dbReference type="SMART" id="SM00668">
    <property type="entry name" value="CTLH"/>
    <property type="match status" value="1"/>
</dbReference>
<dbReference type="SMART" id="SM00757">
    <property type="entry name" value="CRA"/>
    <property type="match status" value="1"/>
</dbReference>
<dbReference type="EMBL" id="SWLB01000006">
    <property type="protein sequence ID" value="KAF3337771.1"/>
    <property type="molecule type" value="Genomic_DNA"/>
</dbReference>
<proteinExistence type="predicted"/>
<organism evidence="2 3">
    <name type="scientific">Carex littledalei</name>
    <dbReference type="NCBI Taxonomy" id="544730"/>
    <lineage>
        <taxon>Eukaryota</taxon>
        <taxon>Viridiplantae</taxon>
        <taxon>Streptophyta</taxon>
        <taxon>Embryophyta</taxon>
        <taxon>Tracheophyta</taxon>
        <taxon>Spermatophyta</taxon>
        <taxon>Magnoliopsida</taxon>
        <taxon>Liliopsida</taxon>
        <taxon>Poales</taxon>
        <taxon>Cyperaceae</taxon>
        <taxon>Cyperoideae</taxon>
        <taxon>Cariceae</taxon>
        <taxon>Carex</taxon>
        <taxon>Carex subgen. Euthyceras</taxon>
    </lineage>
</organism>
<sequence>MARIVRSYLLHYGYQDTLESFENASEVNSSSAQVNGFGGQLEYALNHRKVLRQFINSGDIDSAFQKLREWYPSVVQDDNSVVCFLLHSQRFIEHIRRGELEAAVIYGRAHLAKYYNNKAFSSLWTDTAALLAYGKPSDSSVGYLLDSRQREFVADAINSAVLATNPNLKDQEGCMVSCLEKLLRQLTVCTLERRSLADEDQGEAFFLHRDLNCKSRLA</sequence>
<dbReference type="InterPro" id="IPR024964">
    <property type="entry name" value="CTLH/CRA"/>
</dbReference>
<dbReference type="Proteomes" id="UP000623129">
    <property type="component" value="Unassembled WGS sequence"/>
</dbReference>
<dbReference type="InterPro" id="IPR006595">
    <property type="entry name" value="CTLH_C"/>
</dbReference>
<reference evidence="2" key="1">
    <citation type="submission" date="2020-01" db="EMBL/GenBank/DDBJ databases">
        <title>Genome sequence of Kobresia littledalei, the first chromosome-level genome in the family Cyperaceae.</title>
        <authorList>
            <person name="Qu G."/>
        </authorList>
    </citation>
    <scope>NUCLEOTIDE SEQUENCE</scope>
    <source>
        <strain evidence="2">C.B.Clarke</strain>
        <tissue evidence="2">Leaf</tissue>
    </source>
</reference>
<accession>A0A833REL6</accession>
<dbReference type="OrthoDB" id="25503at2759"/>
<dbReference type="InterPro" id="IPR013144">
    <property type="entry name" value="CRA_dom"/>
</dbReference>
<dbReference type="PANTHER" id="PTHR12864">
    <property type="entry name" value="RAN BINDING PROTEIN 9-RELATED"/>
    <property type="match status" value="1"/>
</dbReference>
<dbReference type="PROSITE" id="PS50896">
    <property type="entry name" value="LISH"/>
    <property type="match status" value="1"/>
</dbReference>